<gene>
    <name evidence="3" type="ORF">SCMC78_68620</name>
</gene>
<organism evidence="3">
    <name type="scientific">Streptomyces sp. CMC78</name>
    <dbReference type="NCBI Taxonomy" id="3231512"/>
    <lineage>
        <taxon>Bacteria</taxon>
        <taxon>Bacillati</taxon>
        <taxon>Actinomycetota</taxon>
        <taxon>Actinomycetes</taxon>
        <taxon>Kitasatosporales</taxon>
        <taxon>Streptomycetaceae</taxon>
        <taxon>Streptomyces</taxon>
    </lineage>
</organism>
<sequence>MMPRTALGPGEGPGAETGDGSGELSKGGASIPDEEWERFLREAEAGSAGAPEEPSARARMVTRRIQEEPGPPEGWRTHTPVRRRSGRSWYALGLVVAVVLLVAVAVAPGRIIGWFDGGDAVDTPPLAAESERPDGPPAQEADGPRPTPDEPFAGSPAARWADGAAGIHLPAPRATGWMSEAEVGEALDRTRDFLVASSLDPAVLRGERPAKALALINPHQSDVQDYLKKAFRSPDRENDPLLLFSRFRSADVRPAGDVVKTRGRITFREGEKGAVEVTTDVTYVYPVLRASGDDDEVARTIVRRETVLSWDDPAKIVIEPGTFSLVSYKLDTTNGGCDTYTGYLIPAFLADRTTADGGDGPAVDPYDRSTPIEERMRAGDGEGCDVATRS</sequence>
<protein>
    <submittedName>
        <fullName evidence="3">Uncharacterized protein</fullName>
    </submittedName>
</protein>
<accession>A0AB33KZ75</accession>
<feature type="compositionally biased region" description="Basic and acidic residues" evidence="1">
    <location>
        <begin position="365"/>
        <end position="380"/>
    </location>
</feature>
<evidence type="ECO:0000313" key="3">
    <source>
        <dbReference type="EMBL" id="BFP57055.1"/>
    </source>
</evidence>
<proteinExistence type="predicted"/>
<keyword evidence="2" id="KW-0812">Transmembrane</keyword>
<keyword evidence="2" id="KW-1133">Transmembrane helix</keyword>
<feature type="region of interest" description="Disordered" evidence="1">
    <location>
        <begin position="354"/>
        <end position="390"/>
    </location>
</feature>
<reference evidence="3" key="1">
    <citation type="submission" date="2024-07" db="EMBL/GenBank/DDBJ databases">
        <title>Complete genome sequences of cellulolytic bacteria, Kitasatospora sp. CMC57 and Streptomyces sp. CMC78, isolated from Japanese agricultural soil.</title>
        <authorList>
            <person name="Hashimoto T."/>
            <person name="Ito M."/>
            <person name="Iwamoto M."/>
            <person name="Fukahori D."/>
            <person name="Shoda T."/>
            <person name="Sakoda M."/>
            <person name="Morohoshi T."/>
            <person name="Mitsuboshi M."/>
            <person name="Nishizawa T."/>
        </authorList>
    </citation>
    <scope>NUCLEOTIDE SEQUENCE</scope>
    <source>
        <strain evidence="3">CMC78</strain>
    </source>
</reference>
<evidence type="ECO:0000256" key="2">
    <source>
        <dbReference type="SAM" id="Phobius"/>
    </source>
</evidence>
<feature type="compositionally biased region" description="Gly residues" evidence="1">
    <location>
        <begin position="9"/>
        <end position="21"/>
    </location>
</feature>
<name>A0AB33KZ75_9ACTN</name>
<feature type="transmembrane region" description="Helical" evidence="2">
    <location>
        <begin position="89"/>
        <end position="107"/>
    </location>
</feature>
<feature type="region of interest" description="Disordered" evidence="1">
    <location>
        <begin position="1"/>
        <end position="80"/>
    </location>
</feature>
<evidence type="ECO:0000256" key="1">
    <source>
        <dbReference type="SAM" id="MobiDB-lite"/>
    </source>
</evidence>
<dbReference type="KEGG" id="stcm:SCMC78_68620"/>
<dbReference type="EMBL" id="AP035884">
    <property type="protein sequence ID" value="BFP57055.1"/>
    <property type="molecule type" value="Genomic_DNA"/>
</dbReference>
<keyword evidence="2" id="KW-0472">Membrane</keyword>
<dbReference type="AlphaFoldDB" id="A0AB33KZ75"/>
<feature type="region of interest" description="Disordered" evidence="1">
    <location>
        <begin position="123"/>
        <end position="157"/>
    </location>
</feature>